<dbReference type="Pfam" id="PF00651">
    <property type="entry name" value="BTB"/>
    <property type="match status" value="1"/>
</dbReference>
<dbReference type="Gene3D" id="3.30.710.10">
    <property type="entry name" value="Potassium Channel Kv1.1, Chain A"/>
    <property type="match status" value="1"/>
</dbReference>
<name>A0A9P0JV10_ACAOB</name>
<dbReference type="PANTHER" id="PTHR24410">
    <property type="entry name" value="HL07962P-RELATED"/>
    <property type="match status" value="1"/>
</dbReference>
<dbReference type="OrthoDB" id="6678352at2759"/>
<dbReference type="SUPFAM" id="SSF54695">
    <property type="entry name" value="POZ domain"/>
    <property type="match status" value="1"/>
</dbReference>
<protein>
    <recommendedName>
        <fullName evidence="2">BTB domain-containing protein</fullName>
    </recommendedName>
</protein>
<gene>
    <name evidence="3" type="ORF">ACAOBT_LOCUS4134</name>
</gene>
<reference evidence="3" key="1">
    <citation type="submission" date="2022-03" db="EMBL/GenBank/DDBJ databases">
        <authorList>
            <person name="Sayadi A."/>
        </authorList>
    </citation>
    <scope>NUCLEOTIDE SEQUENCE</scope>
</reference>
<evidence type="ECO:0000313" key="4">
    <source>
        <dbReference type="Proteomes" id="UP001152888"/>
    </source>
</evidence>
<evidence type="ECO:0000256" key="1">
    <source>
        <dbReference type="SAM" id="MobiDB-lite"/>
    </source>
</evidence>
<dbReference type="AlphaFoldDB" id="A0A9P0JV10"/>
<dbReference type="CDD" id="cd18186">
    <property type="entry name" value="BTB_POZ_ZBTB_KLHL-like"/>
    <property type="match status" value="1"/>
</dbReference>
<proteinExistence type="predicted"/>
<dbReference type="InterPro" id="IPR000210">
    <property type="entry name" value="BTB/POZ_dom"/>
</dbReference>
<evidence type="ECO:0000259" key="2">
    <source>
        <dbReference type="PROSITE" id="PS50097"/>
    </source>
</evidence>
<feature type="region of interest" description="Disordered" evidence="1">
    <location>
        <begin position="452"/>
        <end position="495"/>
    </location>
</feature>
<dbReference type="Proteomes" id="UP001152888">
    <property type="component" value="Unassembled WGS sequence"/>
</dbReference>
<dbReference type="InterPro" id="IPR051481">
    <property type="entry name" value="BTB-POZ/Galectin-3-binding"/>
</dbReference>
<feature type="domain" description="BTB" evidence="2">
    <location>
        <begin position="36"/>
        <end position="100"/>
    </location>
</feature>
<organism evidence="3 4">
    <name type="scientific">Acanthoscelides obtectus</name>
    <name type="common">Bean weevil</name>
    <name type="synonym">Bruchus obtectus</name>
    <dbReference type="NCBI Taxonomy" id="200917"/>
    <lineage>
        <taxon>Eukaryota</taxon>
        <taxon>Metazoa</taxon>
        <taxon>Ecdysozoa</taxon>
        <taxon>Arthropoda</taxon>
        <taxon>Hexapoda</taxon>
        <taxon>Insecta</taxon>
        <taxon>Pterygota</taxon>
        <taxon>Neoptera</taxon>
        <taxon>Endopterygota</taxon>
        <taxon>Coleoptera</taxon>
        <taxon>Polyphaga</taxon>
        <taxon>Cucujiformia</taxon>
        <taxon>Chrysomeloidea</taxon>
        <taxon>Chrysomelidae</taxon>
        <taxon>Bruchinae</taxon>
        <taxon>Bruchini</taxon>
        <taxon>Acanthoscelides</taxon>
    </lineage>
</organism>
<dbReference type="PANTHER" id="PTHR24410:SF23">
    <property type="entry name" value="BTB DOMAIN-CONTAINING PROTEIN-RELATED"/>
    <property type="match status" value="1"/>
</dbReference>
<comment type="caution">
    <text evidence="3">The sequence shown here is derived from an EMBL/GenBank/DDBJ whole genome shotgun (WGS) entry which is preliminary data.</text>
</comment>
<keyword evidence="4" id="KW-1185">Reference proteome</keyword>
<dbReference type="SMART" id="SM00225">
    <property type="entry name" value="BTB"/>
    <property type="match status" value="1"/>
</dbReference>
<accession>A0A9P0JV10</accession>
<sequence length="495" mass="54629">MDKAGNRKTKHCVQSEQHPQQTTLTLCSFMENRNFVDVAIRCGDYVLYAHKVVLAANSAFFKEELWKDSSVQQVVITGCDASVVRSLLEFIYCGKTILSYEHLRYLVAAARTLQIKPLDSMTFDFPLHDDMIVIPKPQFLSKKLKFCGYPSKRASAINSFSDLYKLHKGKKRSRIGAEGQANTSIMEKACTESSVKKFPHPTAGFGAGQAFLPTDPIGSNNVIDLTMPSSSEERTPYLFGNEANSIVEIMFKTSDGSLVPVTDELLQNLQKDGLQYQVMDEDGKLGEVHELQLTKDMTNAAAGNIPLLLETLDLFGNAQTDSADITNEPCKAEDNAGALIDQNNVAIPSLDTEELNESYSIENLLLNAYAEMQPDHSEVEMQMMDVKGSIPATASTDQKEDPSLDFSPDMFDLFGDAQKESVDITTEPCKLVDNAGALIDPENVLLNAFAEKQPDHSKVEMQMTDDKGSTPATASTDQKEDSGLDFSPDMFFADW</sequence>
<dbReference type="InterPro" id="IPR011333">
    <property type="entry name" value="SKP1/BTB/POZ_sf"/>
</dbReference>
<dbReference type="EMBL" id="CAKOFQ010006694">
    <property type="protein sequence ID" value="CAH1961378.1"/>
    <property type="molecule type" value="Genomic_DNA"/>
</dbReference>
<feature type="compositionally biased region" description="Basic and acidic residues" evidence="1">
    <location>
        <begin position="452"/>
        <end position="468"/>
    </location>
</feature>
<dbReference type="PROSITE" id="PS50097">
    <property type="entry name" value="BTB"/>
    <property type="match status" value="1"/>
</dbReference>
<evidence type="ECO:0000313" key="3">
    <source>
        <dbReference type="EMBL" id="CAH1961378.1"/>
    </source>
</evidence>